<comment type="caution">
    <text evidence="1">The sequence shown here is derived from an EMBL/GenBank/DDBJ whole genome shotgun (WGS) entry which is preliminary data.</text>
</comment>
<protein>
    <submittedName>
        <fullName evidence="1">Uncharacterized protein</fullName>
    </submittedName>
</protein>
<dbReference type="AlphaFoldDB" id="A0A645AJY3"/>
<reference evidence="1" key="1">
    <citation type="submission" date="2019-08" db="EMBL/GenBank/DDBJ databases">
        <authorList>
            <person name="Kucharzyk K."/>
            <person name="Murdoch R.W."/>
            <person name="Higgins S."/>
            <person name="Loffler F."/>
        </authorList>
    </citation>
    <scope>NUCLEOTIDE SEQUENCE</scope>
</reference>
<gene>
    <name evidence="1" type="ORF">SDC9_100237</name>
</gene>
<organism evidence="1">
    <name type="scientific">bioreactor metagenome</name>
    <dbReference type="NCBI Taxonomy" id="1076179"/>
    <lineage>
        <taxon>unclassified sequences</taxon>
        <taxon>metagenomes</taxon>
        <taxon>ecological metagenomes</taxon>
    </lineage>
</organism>
<evidence type="ECO:0000313" key="1">
    <source>
        <dbReference type="EMBL" id="MPM53469.1"/>
    </source>
</evidence>
<name>A0A645AJY3_9ZZZZ</name>
<accession>A0A645AJY3</accession>
<proteinExistence type="predicted"/>
<sequence length="64" mass="7073">MYCETEFKNINLVAGIRPGEAFRLRVSRPTPSSAMPKHITTKLSAEASIILHIHFVHTISIAIG</sequence>
<dbReference type="EMBL" id="VSSQ01014353">
    <property type="protein sequence ID" value="MPM53469.1"/>
    <property type="molecule type" value="Genomic_DNA"/>
</dbReference>